<dbReference type="Pfam" id="PF02366">
    <property type="entry name" value="PMT"/>
    <property type="match status" value="1"/>
</dbReference>
<sequence>MDTLETNPNPPRAVSGERGRRVPLASSRVISTALLGGVLALALLLRVWLLGHDLPYMHHPDEPSYVAIGQTIFKTGDLNPHFFAYPSLTFYLNALAHAPYYALGRALGVFAARTDILLPTSLVMGTNYAPMPTAVLLSRGVTVAAGVGAVLLVYLIGRRLTGRRAVGLTAALLLALSPTHVYHSRIVTPDAFVTFFALLTLLMAVHVFQGGRTWAYVAAGIAVGLTASAKYNGALVAVVVPAAHFLRVGWAGWRDYRLYLAGVLSVLAFAATTPYALLDYPAFLEGMRFEAQHYATGHTGMEGAPAGWYASFLWATTGPLVVLALVQIGRGLLARSRPILLLSAFPLTYFLFITRFTVRNDRTILPLLPFLFLLAAWLLLDTWAATRKLSPNARRWAAVAWGLALLILVAWPARQVAAFVGDLHAPQVRAEAALWLADHAPAGARIALESYAPYVDPARYDVTAVHELIENPPQWYVDEGFDYLIASSGLYGRYFMAPQEHPDEVALYNALFDRFPLIQRFDSGRLEIRIYRVTP</sequence>
<dbReference type="GO" id="GO:0009103">
    <property type="term" value="P:lipopolysaccharide biosynthetic process"/>
    <property type="evidence" value="ECO:0007669"/>
    <property type="project" value="UniProtKB-ARBA"/>
</dbReference>
<keyword evidence="3" id="KW-0328">Glycosyltransferase</keyword>
<evidence type="ECO:0000313" key="10">
    <source>
        <dbReference type="EMBL" id="CUS04682.2"/>
    </source>
</evidence>
<evidence type="ECO:0000259" key="9">
    <source>
        <dbReference type="Pfam" id="PF02366"/>
    </source>
</evidence>
<dbReference type="GO" id="GO:0006493">
    <property type="term" value="P:protein O-linked glycosylation"/>
    <property type="evidence" value="ECO:0007669"/>
    <property type="project" value="InterPro"/>
</dbReference>
<feature type="transmembrane region" description="Helical" evidence="8">
    <location>
        <begin position="214"/>
        <end position="246"/>
    </location>
</feature>
<evidence type="ECO:0000256" key="6">
    <source>
        <dbReference type="ARBA" id="ARBA00022989"/>
    </source>
</evidence>
<evidence type="ECO:0000256" key="2">
    <source>
        <dbReference type="ARBA" id="ARBA00022475"/>
    </source>
</evidence>
<keyword evidence="2" id="KW-1003">Cell membrane</keyword>
<name>A0A160T4G7_9CHLR</name>
<dbReference type="Proteomes" id="UP000215027">
    <property type="component" value="Chromosome I"/>
</dbReference>
<accession>A0A160T4G7</accession>
<evidence type="ECO:0000256" key="3">
    <source>
        <dbReference type="ARBA" id="ARBA00022676"/>
    </source>
</evidence>
<feature type="transmembrane region" description="Helical" evidence="8">
    <location>
        <begin position="364"/>
        <end position="384"/>
    </location>
</feature>
<feature type="transmembrane region" description="Helical" evidence="8">
    <location>
        <begin position="338"/>
        <end position="358"/>
    </location>
</feature>
<dbReference type="GO" id="GO:0016763">
    <property type="term" value="F:pentosyltransferase activity"/>
    <property type="evidence" value="ECO:0007669"/>
    <property type="project" value="TreeGrafter"/>
</dbReference>
<dbReference type="KEGG" id="pbf:CFX0092_A2804"/>
<dbReference type="GO" id="GO:0000030">
    <property type="term" value="F:mannosyltransferase activity"/>
    <property type="evidence" value="ECO:0007669"/>
    <property type="project" value="InterPro"/>
</dbReference>
<evidence type="ECO:0000256" key="5">
    <source>
        <dbReference type="ARBA" id="ARBA00022692"/>
    </source>
</evidence>
<keyword evidence="11" id="KW-1185">Reference proteome</keyword>
<dbReference type="InterPro" id="IPR003342">
    <property type="entry name" value="ArnT-like_N"/>
</dbReference>
<keyword evidence="6 8" id="KW-1133">Transmembrane helix</keyword>
<reference evidence="10" key="1">
    <citation type="submission" date="2016-01" db="EMBL/GenBank/DDBJ databases">
        <authorList>
            <person name="Mcilroy J.S."/>
            <person name="Karst M S."/>
            <person name="Albertsen M."/>
        </authorList>
    </citation>
    <scope>NUCLEOTIDE SEQUENCE</scope>
    <source>
        <strain evidence="10">Cfx-K</strain>
    </source>
</reference>
<feature type="transmembrane region" description="Helical" evidence="8">
    <location>
        <begin position="191"/>
        <end position="208"/>
    </location>
</feature>
<dbReference type="OrthoDB" id="139612at2"/>
<feature type="transmembrane region" description="Helical" evidence="8">
    <location>
        <begin position="258"/>
        <end position="278"/>
    </location>
</feature>
<dbReference type="PANTHER" id="PTHR33908">
    <property type="entry name" value="MANNOSYLTRANSFERASE YKCB-RELATED"/>
    <property type="match status" value="1"/>
</dbReference>
<dbReference type="EMBL" id="LN890655">
    <property type="protein sequence ID" value="CUS04682.2"/>
    <property type="molecule type" value="Genomic_DNA"/>
</dbReference>
<organism evidence="10 11">
    <name type="scientific">Candidatus Promineifilum breve</name>
    <dbReference type="NCBI Taxonomy" id="1806508"/>
    <lineage>
        <taxon>Bacteria</taxon>
        <taxon>Bacillati</taxon>
        <taxon>Chloroflexota</taxon>
        <taxon>Ardenticatenia</taxon>
        <taxon>Candidatus Promineifilales</taxon>
        <taxon>Candidatus Promineifilaceae</taxon>
        <taxon>Candidatus Promineifilum</taxon>
    </lineage>
</organism>
<comment type="subcellular location">
    <subcellularLocation>
        <location evidence="1">Cell membrane</location>
        <topology evidence="1">Multi-pass membrane protein</topology>
    </subcellularLocation>
</comment>
<evidence type="ECO:0000313" key="11">
    <source>
        <dbReference type="Proteomes" id="UP000215027"/>
    </source>
</evidence>
<evidence type="ECO:0000256" key="1">
    <source>
        <dbReference type="ARBA" id="ARBA00004651"/>
    </source>
</evidence>
<feature type="transmembrane region" description="Helical" evidence="8">
    <location>
        <begin position="29"/>
        <end position="49"/>
    </location>
</feature>
<keyword evidence="5 8" id="KW-0812">Transmembrane</keyword>
<gene>
    <name evidence="10" type="ORF">CFX0092_A2804</name>
</gene>
<evidence type="ECO:0000256" key="4">
    <source>
        <dbReference type="ARBA" id="ARBA00022679"/>
    </source>
</evidence>
<dbReference type="GO" id="GO:0005886">
    <property type="term" value="C:plasma membrane"/>
    <property type="evidence" value="ECO:0007669"/>
    <property type="project" value="UniProtKB-SubCell"/>
</dbReference>
<evidence type="ECO:0000256" key="8">
    <source>
        <dbReference type="SAM" id="Phobius"/>
    </source>
</evidence>
<keyword evidence="4" id="KW-0808">Transferase</keyword>
<feature type="transmembrane region" description="Helical" evidence="8">
    <location>
        <begin position="136"/>
        <end position="156"/>
    </location>
</feature>
<feature type="transmembrane region" description="Helical" evidence="8">
    <location>
        <begin position="306"/>
        <end position="326"/>
    </location>
</feature>
<protein>
    <recommendedName>
        <fullName evidence="9">ArnT-like N-terminal domain-containing protein</fullName>
    </recommendedName>
</protein>
<evidence type="ECO:0000256" key="7">
    <source>
        <dbReference type="ARBA" id="ARBA00023136"/>
    </source>
</evidence>
<dbReference type="PANTHER" id="PTHR33908:SF11">
    <property type="entry name" value="MEMBRANE PROTEIN"/>
    <property type="match status" value="1"/>
</dbReference>
<feature type="domain" description="ArnT-like N-terminal" evidence="9">
    <location>
        <begin position="125"/>
        <end position="241"/>
    </location>
</feature>
<dbReference type="AlphaFoldDB" id="A0A160T4G7"/>
<dbReference type="InterPro" id="IPR050297">
    <property type="entry name" value="LipidA_mod_glycosyltrf_83"/>
</dbReference>
<feature type="transmembrane region" description="Helical" evidence="8">
    <location>
        <begin position="396"/>
        <end position="413"/>
    </location>
</feature>
<keyword evidence="7 8" id="KW-0472">Membrane</keyword>
<proteinExistence type="predicted"/>